<accession>A0AAU9PMJ1</accession>
<organism evidence="2 3">
    <name type="scientific">Lactuca virosa</name>
    <dbReference type="NCBI Taxonomy" id="75947"/>
    <lineage>
        <taxon>Eukaryota</taxon>
        <taxon>Viridiplantae</taxon>
        <taxon>Streptophyta</taxon>
        <taxon>Embryophyta</taxon>
        <taxon>Tracheophyta</taxon>
        <taxon>Spermatophyta</taxon>
        <taxon>Magnoliopsida</taxon>
        <taxon>eudicotyledons</taxon>
        <taxon>Gunneridae</taxon>
        <taxon>Pentapetalae</taxon>
        <taxon>asterids</taxon>
        <taxon>campanulids</taxon>
        <taxon>Asterales</taxon>
        <taxon>Asteraceae</taxon>
        <taxon>Cichorioideae</taxon>
        <taxon>Cichorieae</taxon>
        <taxon>Lactucinae</taxon>
        <taxon>Lactuca</taxon>
    </lineage>
</organism>
<name>A0AAU9PMJ1_9ASTR</name>
<evidence type="ECO:0000256" key="1">
    <source>
        <dbReference type="SAM" id="MobiDB-lite"/>
    </source>
</evidence>
<reference evidence="2 3" key="1">
    <citation type="submission" date="2022-01" db="EMBL/GenBank/DDBJ databases">
        <authorList>
            <person name="Xiong W."/>
            <person name="Schranz E."/>
        </authorList>
    </citation>
    <scope>NUCLEOTIDE SEQUENCE [LARGE SCALE GENOMIC DNA]</scope>
</reference>
<proteinExistence type="predicted"/>
<keyword evidence="3" id="KW-1185">Reference proteome</keyword>
<feature type="compositionally biased region" description="Basic residues" evidence="1">
    <location>
        <begin position="33"/>
        <end position="44"/>
    </location>
</feature>
<feature type="compositionally biased region" description="Basic and acidic residues" evidence="1">
    <location>
        <begin position="22"/>
        <end position="32"/>
    </location>
</feature>
<feature type="region of interest" description="Disordered" evidence="1">
    <location>
        <begin position="15"/>
        <end position="59"/>
    </location>
</feature>
<protein>
    <submittedName>
        <fullName evidence="2">Uncharacterized protein</fullName>
    </submittedName>
</protein>
<comment type="caution">
    <text evidence="2">The sequence shown here is derived from an EMBL/GenBank/DDBJ whole genome shotgun (WGS) entry which is preliminary data.</text>
</comment>
<evidence type="ECO:0000313" key="3">
    <source>
        <dbReference type="Proteomes" id="UP001157418"/>
    </source>
</evidence>
<dbReference type="AlphaFoldDB" id="A0AAU9PMJ1"/>
<evidence type="ECO:0000313" key="2">
    <source>
        <dbReference type="EMBL" id="CAH1451571.1"/>
    </source>
</evidence>
<dbReference type="EMBL" id="CAKMRJ010005745">
    <property type="protein sequence ID" value="CAH1451571.1"/>
    <property type="molecule type" value="Genomic_DNA"/>
</dbReference>
<gene>
    <name evidence="2" type="ORF">LVIROSA_LOCUS36925</name>
</gene>
<sequence length="99" mass="11156">MIGNYYFMVYFDRSQSKNKKKKETEPSLDRVSVRRKQQGRKKRSCVLGGGGSDEPRREGVESCDFGSILGLGIIIGARVILQPIQYLKCELVIFLAKVA</sequence>
<dbReference type="Proteomes" id="UP001157418">
    <property type="component" value="Unassembled WGS sequence"/>
</dbReference>